<protein>
    <submittedName>
        <fullName evidence="1">Uncharacterized protein</fullName>
    </submittedName>
</protein>
<sequence length="74" mass="8241">MVSHPKQDHMVPITGSDDRRTLEYCAVTYLLPPPTQISTLTHLTNYLGMFNSFNVLLSLADQLHIQDDAISSAP</sequence>
<dbReference type="EMBL" id="JAWDGP010003486">
    <property type="protein sequence ID" value="KAK3773901.1"/>
    <property type="molecule type" value="Genomic_DNA"/>
</dbReference>
<name>A0AAE0ZRX5_9GAST</name>
<gene>
    <name evidence="1" type="ORF">RRG08_036591</name>
</gene>
<organism evidence="1 2">
    <name type="scientific">Elysia crispata</name>
    <name type="common">lettuce slug</name>
    <dbReference type="NCBI Taxonomy" id="231223"/>
    <lineage>
        <taxon>Eukaryota</taxon>
        <taxon>Metazoa</taxon>
        <taxon>Spiralia</taxon>
        <taxon>Lophotrochozoa</taxon>
        <taxon>Mollusca</taxon>
        <taxon>Gastropoda</taxon>
        <taxon>Heterobranchia</taxon>
        <taxon>Euthyneura</taxon>
        <taxon>Panpulmonata</taxon>
        <taxon>Sacoglossa</taxon>
        <taxon>Placobranchoidea</taxon>
        <taxon>Plakobranchidae</taxon>
        <taxon>Elysia</taxon>
    </lineage>
</organism>
<keyword evidence="2" id="KW-1185">Reference proteome</keyword>
<evidence type="ECO:0000313" key="2">
    <source>
        <dbReference type="Proteomes" id="UP001283361"/>
    </source>
</evidence>
<dbReference type="AlphaFoldDB" id="A0AAE0ZRX5"/>
<dbReference type="Proteomes" id="UP001283361">
    <property type="component" value="Unassembled WGS sequence"/>
</dbReference>
<comment type="caution">
    <text evidence="1">The sequence shown here is derived from an EMBL/GenBank/DDBJ whole genome shotgun (WGS) entry which is preliminary data.</text>
</comment>
<reference evidence="1" key="1">
    <citation type="journal article" date="2023" name="G3 (Bethesda)">
        <title>A reference genome for the long-term kleptoplast-retaining sea slug Elysia crispata morphotype clarki.</title>
        <authorList>
            <person name="Eastman K.E."/>
            <person name="Pendleton A.L."/>
            <person name="Shaikh M.A."/>
            <person name="Suttiyut T."/>
            <person name="Ogas R."/>
            <person name="Tomko P."/>
            <person name="Gavelis G."/>
            <person name="Widhalm J.R."/>
            <person name="Wisecaver J.H."/>
        </authorList>
    </citation>
    <scope>NUCLEOTIDE SEQUENCE</scope>
    <source>
        <strain evidence="1">ECLA1</strain>
    </source>
</reference>
<evidence type="ECO:0000313" key="1">
    <source>
        <dbReference type="EMBL" id="KAK3773901.1"/>
    </source>
</evidence>
<accession>A0AAE0ZRX5</accession>
<proteinExistence type="predicted"/>